<feature type="domain" description="HEPN" evidence="2">
    <location>
        <begin position="12"/>
        <end position="128"/>
    </location>
</feature>
<protein>
    <submittedName>
        <fullName evidence="3">HEPN domain-containing protein</fullName>
    </submittedName>
</protein>
<dbReference type="AlphaFoldDB" id="A0AAJ1AGG1"/>
<evidence type="ECO:0000313" key="4">
    <source>
        <dbReference type="Proteomes" id="UP001197609"/>
    </source>
</evidence>
<proteinExistence type="inferred from homology"/>
<dbReference type="Gene3D" id="1.20.120.330">
    <property type="entry name" value="Nucleotidyltransferases domain 2"/>
    <property type="match status" value="1"/>
</dbReference>
<dbReference type="Pfam" id="PF05168">
    <property type="entry name" value="HEPN"/>
    <property type="match status" value="1"/>
</dbReference>
<accession>A0AAJ1AGG1</accession>
<dbReference type="PANTHER" id="PTHR36565:SF1">
    <property type="entry name" value="UPF0332 PROTEIN TM_1000"/>
    <property type="match status" value="1"/>
</dbReference>
<gene>
    <name evidence="3" type="ORF">K8G79_02395</name>
</gene>
<dbReference type="InterPro" id="IPR007842">
    <property type="entry name" value="HEPN_dom"/>
</dbReference>
<evidence type="ECO:0000256" key="1">
    <source>
        <dbReference type="ARBA" id="ARBA00038248"/>
    </source>
</evidence>
<organism evidence="3 4">
    <name type="scientific">Candidatus Methylomirabilis tolerans</name>
    <dbReference type="NCBI Taxonomy" id="3123416"/>
    <lineage>
        <taxon>Bacteria</taxon>
        <taxon>Candidatus Methylomirabilota</taxon>
        <taxon>Candidatus Methylomirabilia</taxon>
        <taxon>Candidatus Methylomirabilales</taxon>
        <taxon>Candidatus Methylomirabilaceae</taxon>
        <taxon>Candidatus Methylomirabilis</taxon>
    </lineage>
</organism>
<sequence length="137" mass="15801">MTLEEKRRELIQYRLKQADESLEEAAFLLAGRKSSRSIINRAYYAMFYAVLALLVNEPYASSKHIGVLTYFNKHFIKGGLLPVALGRALNRAFELRQRSDYREYVEPSLDQVEPLIEESKAFIVAVKDYLAKRQIGL</sequence>
<reference evidence="3 4" key="1">
    <citation type="journal article" date="2021" name="bioRxiv">
        <title>Unraveling nitrogen, sulfur and carbon metabolic pathways and microbial community transcriptional responses to substrate deprivation and toxicity stresses in a bioreactor mimicking anoxic brackish coastal sediment conditions.</title>
        <authorList>
            <person name="Martins P.D."/>
            <person name="Echeveste M.J."/>
            <person name="Arshad A."/>
            <person name="Kurth J."/>
            <person name="Ouboter H."/>
            <person name="Jetten M.S.M."/>
            <person name="Welte C.U."/>
        </authorList>
    </citation>
    <scope>NUCLEOTIDE SEQUENCE [LARGE SCALE GENOMIC DNA]</scope>
    <source>
        <strain evidence="3">MAG_38</strain>
    </source>
</reference>
<name>A0AAJ1AGG1_9BACT</name>
<dbReference type="Proteomes" id="UP001197609">
    <property type="component" value="Unassembled WGS sequence"/>
</dbReference>
<dbReference type="PANTHER" id="PTHR36565">
    <property type="entry name" value="UPF0332 PROTEIN TM_1000"/>
    <property type="match status" value="1"/>
</dbReference>
<dbReference type="InterPro" id="IPR052226">
    <property type="entry name" value="UPF0332_toxin"/>
</dbReference>
<comment type="caution">
    <text evidence="3">The sequence shown here is derived from an EMBL/GenBank/DDBJ whole genome shotgun (WGS) entry which is preliminary data.</text>
</comment>
<evidence type="ECO:0000259" key="2">
    <source>
        <dbReference type="Pfam" id="PF05168"/>
    </source>
</evidence>
<comment type="similarity">
    <text evidence="1">Belongs to the UPF0332 family.</text>
</comment>
<dbReference type="EMBL" id="JAIOIU010000029">
    <property type="protein sequence ID" value="MBZ0158988.1"/>
    <property type="molecule type" value="Genomic_DNA"/>
</dbReference>
<evidence type="ECO:0000313" key="3">
    <source>
        <dbReference type="EMBL" id="MBZ0158988.1"/>
    </source>
</evidence>